<accession>W7N1E4</accession>
<proteinExistence type="predicted"/>
<reference evidence="1 2" key="1">
    <citation type="journal article" date="2010" name="Nature">
        <title>Comparative genomics reveals mobile pathogenicity chromosomes in Fusarium.</title>
        <authorList>
            <person name="Ma L.J."/>
            <person name="van der Does H.C."/>
            <person name="Borkovich K.A."/>
            <person name="Coleman J.J."/>
            <person name="Daboussi M.J."/>
            <person name="Di Pietro A."/>
            <person name="Dufresne M."/>
            <person name="Freitag M."/>
            <person name="Grabherr M."/>
            <person name="Henrissat B."/>
            <person name="Houterman P.M."/>
            <person name="Kang S."/>
            <person name="Shim W.B."/>
            <person name="Woloshuk C."/>
            <person name="Xie X."/>
            <person name="Xu J.R."/>
            <person name="Antoniw J."/>
            <person name="Baker S.E."/>
            <person name="Bluhm B.H."/>
            <person name="Breakspear A."/>
            <person name="Brown D.W."/>
            <person name="Butchko R.A."/>
            <person name="Chapman S."/>
            <person name="Coulson R."/>
            <person name="Coutinho P.M."/>
            <person name="Danchin E.G."/>
            <person name="Diener A."/>
            <person name="Gale L.R."/>
            <person name="Gardiner D.M."/>
            <person name="Goff S."/>
            <person name="Hammond-Kosack K.E."/>
            <person name="Hilburn K."/>
            <person name="Hua-Van A."/>
            <person name="Jonkers W."/>
            <person name="Kazan K."/>
            <person name="Kodira C.D."/>
            <person name="Koehrsen M."/>
            <person name="Kumar L."/>
            <person name="Lee Y.H."/>
            <person name="Li L."/>
            <person name="Manners J.M."/>
            <person name="Miranda-Saavedra D."/>
            <person name="Mukherjee M."/>
            <person name="Park G."/>
            <person name="Park J."/>
            <person name="Park S.Y."/>
            <person name="Proctor R.H."/>
            <person name="Regev A."/>
            <person name="Ruiz-Roldan M.C."/>
            <person name="Sain D."/>
            <person name="Sakthikumar S."/>
            <person name="Sykes S."/>
            <person name="Schwartz D.C."/>
            <person name="Turgeon B.G."/>
            <person name="Wapinski I."/>
            <person name="Yoder O."/>
            <person name="Young S."/>
            <person name="Zeng Q."/>
            <person name="Zhou S."/>
            <person name="Galagan J."/>
            <person name="Cuomo C.A."/>
            <person name="Kistler H.C."/>
            <person name="Rep M."/>
        </authorList>
    </citation>
    <scope>NUCLEOTIDE SEQUENCE [LARGE SCALE GENOMIC DNA]</scope>
    <source>
        <strain evidence="2">M3125 / FGSC 7600</strain>
    </source>
</reference>
<keyword evidence="2" id="KW-1185">Reference proteome</keyword>
<dbReference type="EMBL" id="CM000578">
    <property type="protein sequence ID" value="EWG50552.1"/>
    <property type="molecule type" value="Genomic_DNA"/>
</dbReference>
<dbReference type="EMBL" id="DS022254">
    <property type="protein sequence ID" value="EWG50552.1"/>
    <property type="molecule type" value="Genomic_DNA"/>
</dbReference>
<name>W7N1E4_GIBM7</name>
<dbReference type="KEGG" id="fvr:FVEG_16651"/>
<gene>
    <name evidence="1" type="ORF">FVEG_16651</name>
</gene>
<evidence type="ECO:0000313" key="2">
    <source>
        <dbReference type="Proteomes" id="UP000009096"/>
    </source>
</evidence>
<sequence>MAWEGKYFLRYGLRAVSVQYAWAPSAMFSGSENARSVLDGTVLQYESEARDMDSSGIP</sequence>
<dbReference type="VEuPathDB" id="FungiDB:FVEG_16651"/>
<evidence type="ECO:0000313" key="1">
    <source>
        <dbReference type="EMBL" id="EWG50552.1"/>
    </source>
</evidence>
<dbReference type="Proteomes" id="UP000009096">
    <property type="component" value="Chromosome 1"/>
</dbReference>
<dbReference type="GeneID" id="30073527"/>
<organism evidence="1 2">
    <name type="scientific">Gibberella moniliformis (strain M3125 / FGSC 7600)</name>
    <name type="common">Maize ear and stalk rot fungus</name>
    <name type="synonym">Fusarium verticillioides</name>
    <dbReference type="NCBI Taxonomy" id="334819"/>
    <lineage>
        <taxon>Eukaryota</taxon>
        <taxon>Fungi</taxon>
        <taxon>Dikarya</taxon>
        <taxon>Ascomycota</taxon>
        <taxon>Pezizomycotina</taxon>
        <taxon>Sordariomycetes</taxon>
        <taxon>Hypocreomycetidae</taxon>
        <taxon>Hypocreales</taxon>
        <taxon>Nectriaceae</taxon>
        <taxon>Fusarium</taxon>
        <taxon>Fusarium fujikuroi species complex</taxon>
    </lineage>
</organism>
<dbReference type="AlphaFoldDB" id="W7N1E4"/>
<protein>
    <submittedName>
        <fullName evidence="1">Uncharacterized protein</fullName>
    </submittedName>
</protein>
<dbReference type="RefSeq" id="XP_018756743.1">
    <property type="nucleotide sequence ID" value="XM_018905889.1"/>
</dbReference>